<evidence type="ECO:0000313" key="3">
    <source>
        <dbReference type="Proteomes" id="UP001060414"/>
    </source>
</evidence>
<organism evidence="2 3">
    <name type="scientific">Geoalkalibacter halelectricus</name>
    <dbReference type="NCBI Taxonomy" id="2847045"/>
    <lineage>
        <taxon>Bacteria</taxon>
        <taxon>Pseudomonadati</taxon>
        <taxon>Thermodesulfobacteriota</taxon>
        <taxon>Desulfuromonadia</taxon>
        <taxon>Desulfuromonadales</taxon>
        <taxon>Geoalkalibacteraceae</taxon>
        <taxon>Geoalkalibacter</taxon>
    </lineage>
</organism>
<keyword evidence="1" id="KW-0472">Membrane</keyword>
<evidence type="ECO:0000313" key="2">
    <source>
        <dbReference type="EMBL" id="UWZ78509.1"/>
    </source>
</evidence>
<dbReference type="EMBL" id="CP092109">
    <property type="protein sequence ID" value="UWZ78509.1"/>
    <property type="molecule type" value="Genomic_DNA"/>
</dbReference>
<reference evidence="2" key="1">
    <citation type="journal article" date="2022" name="Environ. Microbiol.">
        <title>Geoalkalibacter halelectricus SAP #1 sp. nov. possessing extracellular electron transfer and mineral#reducing capabilities from a haloalkaline environment.</title>
        <authorList>
            <person name="Yadav S."/>
            <person name="Singh R."/>
            <person name="Sundharam S.S."/>
            <person name="Chaudhary S."/>
            <person name="Krishnamurthi S."/>
            <person name="Patil S.A."/>
        </authorList>
    </citation>
    <scope>NUCLEOTIDE SEQUENCE</scope>
    <source>
        <strain evidence="2">SAP-1</strain>
    </source>
</reference>
<proteinExistence type="predicted"/>
<keyword evidence="1" id="KW-0812">Transmembrane</keyword>
<protein>
    <submittedName>
        <fullName evidence="2">Uncharacterized protein</fullName>
    </submittedName>
</protein>
<dbReference type="RefSeq" id="WP_260746862.1">
    <property type="nucleotide sequence ID" value="NZ_CP092109.1"/>
</dbReference>
<gene>
    <name evidence="2" type="ORF">L9S41_12570</name>
</gene>
<name>A0ABY5ZJ70_9BACT</name>
<dbReference type="Proteomes" id="UP001060414">
    <property type="component" value="Chromosome"/>
</dbReference>
<accession>A0ABY5ZJ70</accession>
<sequence length="79" mass="8557">MTSPSKFTLGFFALFAAAVGLARGLSDKEFYRLARMKKVWGRNEGITFFFLADVALPLVMGLAYVSSGVAESGVLYLSP</sequence>
<evidence type="ECO:0000256" key="1">
    <source>
        <dbReference type="SAM" id="Phobius"/>
    </source>
</evidence>
<feature type="transmembrane region" description="Helical" evidence="1">
    <location>
        <begin position="46"/>
        <end position="65"/>
    </location>
</feature>
<keyword evidence="3" id="KW-1185">Reference proteome</keyword>
<keyword evidence="1" id="KW-1133">Transmembrane helix</keyword>